<evidence type="ECO:0000259" key="1">
    <source>
        <dbReference type="Pfam" id="PF19493"/>
    </source>
</evidence>
<feature type="domain" description="Trypsin-co-occurring" evidence="1">
    <location>
        <begin position="8"/>
        <end position="99"/>
    </location>
</feature>
<reference evidence="3" key="1">
    <citation type="journal article" date="2019" name="Int. J. Syst. Evol. Microbiol.">
        <title>The Global Catalogue of Microorganisms (GCM) 10K type strain sequencing project: providing services to taxonomists for standard genome sequencing and annotation.</title>
        <authorList>
            <consortium name="The Broad Institute Genomics Platform"/>
            <consortium name="The Broad Institute Genome Sequencing Center for Infectious Disease"/>
            <person name="Wu L."/>
            <person name="Ma J."/>
        </authorList>
    </citation>
    <scope>NUCLEOTIDE SEQUENCE [LARGE SCALE GENOMIC DNA]</scope>
    <source>
        <strain evidence="3">JCM 16925</strain>
    </source>
</reference>
<proteinExistence type="predicted"/>
<dbReference type="EMBL" id="BAAAZY010000005">
    <property type="protein sequence ID" value="GAA4043291.1"/>
    <property type="molecule type" value="Genomic_DNA"/>
</dbReference>
<comment type="caution">
    <text evidence="2">The sequence shown here is derived from an EMBL/GenBank/DDBJ whole genome shotgun (WGS) entry which is preliminary data.</text>
</comment>
<dbReference type="Pfam" id="PF19493">
    <property type="entry name" value="Trypco1"/>
    <property type="match status" value="1"/>
</dbReference>
<keyword evidence="3" id="KW-1185">Reference proteome</keyword>
<protein>
    <recommendedName>
        <fullName evidence="1">Trypsin-co-occurring domain-containing protein</fullName>
    </recommendedName>
</protein>
<sequence length="109" mass="11195">MQRLVEVRLPDGQEIWARIESPGGPQDSGLLDGGARALRGFETTLRSVAANVRDAVAQAAPHEVSVEFGVELSLGKEGLVAALAGTSGTAALKVTLSWSNGPTGDGAQQ</sequence>
<dbReference type="InterPro" id="IPR045794">
    <property type="entry name" value="Trypco1"/>
</dbReference>
<name>A0ABP7UHT6_9ACTN</name>
<organism evidence="2 3">
    <name type="scientific">Streptomyces shaanxiensis</name>
    <dbReference type="NCBI Taxonomy" id="653357"/>
    <lineage>
        <taxon>Bacteria</taxon>
        <taxon>Bacillati</taxon>
        <taxon>Actinomycetota</taxon>
        <taxon>Actinomycetes</taxon>
        <taxon>Kitasatosporales</taxon>
        <taxon>Streptomycetaceae</taxon>
        <taxon>Streptomyces</taxon>
    </lineage>
</organism>
<dbReference type="NCBIfam" id="NF041216">
    <property type="entry name" value="CU044_2847_fam"/>
    <property type="match status" value="1"/>
</dbReference>
<accession>A0ABP7UHT6</accession>
<evidence type="ECO:0000313" key="3">
    <source>
        <dbReference type="Proteomes" id="UP001499984"/>
    </source>
</evidence>
<dbReference type="Proteomes" id="UP001499984">
    <property type="component" value="Unassembled WGS sequence"/>
</dbReference>
<evidence type="ECO:0000313" key="2">
    <source>
        <dbReference type="EMBL" id="GAA4043291.1"/>
    </source>
</evidence>
<gene>
    <name evidence="2" type="ORF">GCM10022233_10500</name>
</gene>